<evidence type="ECO:0000256" key="1">
    <source>
        <dbReference type="SAM" id="MobiDB-lite"/>
    </source>
</evidence>
<gene>
    <name evidence="2" type="ORF">UFOVP1264_78</name>
</gene>
<name>A0A6J5RBP2_9CAUD</name>
<dbReference type="EMBL" id="LR797213">
    <property type="protein sequence ID" value="CAB4194623.1"/>
    <property type="molecule type" value="Genomic_DNA"/>
</dbReference>
<reference evidence="2" key="1">
    <citation type="submission" date="2020-05" db="EMBL/GenBank/DDBJ databases">
        <authorList>
            <person name="Chiriac C."/>
            <person name="Salcher M."/>
            <person name="Ghai R."/>
            <person name="Kavagutti S V."/>
        </authorList>
    </citation>
    <scope>NUCLEOTIDE SEQUENCE</scope>
</reference>
<sequence length="95" mass="9996">MDKLNQFGNAAGVLTRVLTVFDALRQVAAWFATGRQGTGPLTVPMPARGTQPPPPPGARPTMATRMGLDDEWASDPVGKDLGLPPKMTAPAVVFP</sequence>
<proteinExistence type="predicted"/>
<feature type="region of interest" description="Disordered" evidence="1">
    <location>
        <begin position="35"/>
        <end position="95"/>
    </location>
</feature>
<organism evidence="2">
    <name type="scientific">uncultured Caudovirales phage</name>
    <dbReference type="NCBI Taxonomy" id="2100421"/>
    <lineage>
        <taxon>Viruses</taxon>
        <taxon>Duplodnaviria</taxon>
        <taxon>Heunggongvirae</taxon>
        <taxon>Uroviricota</taxon>
        <taxon>Caudoviricetes</taxon>
        <taxon>Peduoviridae</taxon>
        <taxon>Maltschvirus</taxon>
        <taxon>Maltschvirus maltsch</taxon>
    </lineage>
</organism>
<accession>A0A6J5RBP2</accession>
<evidence type="ECO:0000313" key="2">
    <source>
        <dbReference type="EMBL" id="CAB4194623.1"/>
    </source>
</evidence>
<protein>
    <submittedName>
        <fullName evidence="2">Uncharacterized protein</fullName>
    </submittedName>
</protein>